<keyword evidence="3" id="KW-1185">Reference proteome</keyword>
<gene>
    <name evidence="2" type="ORF">D1Y85_19430</name>
</gene>
<evidence type="ECO:0000256" key="1">
    <source>
        <dbReference type="SAM" id="SignalP"/>
    </source>
</evidence>
<comment type="caution">
    <text evidence="2">The sequence shown here is derived from an EMBL/GenBank/DDBJ whole genome shotgun (WGS) entry which is preliminary data.</text>
</comment>
<evidence type="ECO:0000313" key="2">
    <source>
        <dbReference type="EMBL" id="RQH03822.1"/>
    </source>
</evidence>
<proteinExistence type="predicted"/>
<keyword evidence="1" id="KW-0732">Signal</keyword>
<accession>A0A3N6N4H7</accession>
<reference evidence="2 3" key="1">
    <citation type="submission" date="2018-11" db="EMBL/GenBank/DDBJ databases">
        <title>Paraburkholderia sp. DHOA04, isolated from soil.</title>
        <authorList>
            <person name="Gao Z.-H."/>
            <person name="Qiu L.-H."/>
            <person name="Fu J.-C."/>
        </authorList>
    </citation>
    <scope>NUCLEOTIDE SEQUENCE [LARGE SCALE GENOMIC DNA]</scope>
    <source>
        <strain evidence="2 3">DHOA04</strain>
    </source>
</reference>
<feature type="chain" id="PRO_5018327177" evidence="1">
    <location>
        <begin position="28"/>
        <end position="356"/>
    </location>
</feature>
<evidence type="ECO:0000313" key="3">
    <source>
        <dbReference type="Proteomes" id="UP000272778"/>
    </source>
</evidence>
<sequence>MKATMQLPIFRITFSIAFLWLSGISHAAQSADPLSTLPADSQQTTQPQWVKAVPPYSLEPLFSKAEVDLNSVKQGDNGQITAWERDTYEKIQQPSTDYAFQIGEAHYLIDCNDGKYTALAVNTRRTNGDLVKSVPMPEFAQKNLTDVPPDSLISAEVTLACAQAKKNWPGDRYYDLHIKPKHVATSTPLTSQEKEKIDQAIVQRKESDKRNTPFVAPLLTAQNGRNVCHTMNGADGNPSPYELCDAQGMFSHDVYSVRVGGIPFIQGIDDTTTKGIDGVFHDTPIRLQCEPVNQLADGVTNKTIEGAIQVDRMSSKKISFDDELKFAIATNVIEIGRHCTLSNTDGVMAKLDVVSP</sequence>
<protein>
    <submittedName>
        <fullName evidence="2">Uncharacterized protein</fullName>
    </submittedName>
</protein>
<dbReference type="Proteomes" id="UP000272778">
    <property type="component" value="Unassembled WGS sequence"/>
</dbReference>
<dbReference type="EMBL" id="RQIS01000015">
    <property type="protein sequence ID" value="RQH03822.1"/>
    <property type="molecule type" value="Genomic_DNA"/>
</dbReference>
<name>A0A3N6N4H7_9BURK</name>
<feature type="signal peptide" evidence="1">
    <location>
        <begin position="1"/>
        <end position="27"/>
    </location>
</feature>
<dbReference type="AlphaFoldDB" id="A0A3N6N4H7"/>
<organism evidence="2 3">
    <name type="scientific">Paraburkholderia dinghuensis</name>
    <dbReference type="NCBI Taxonomy" id="2305225"/>
    <lineage>
        <taxon>Bacteria</taxon>
        <taxon>Pseudomonadati</taxon>
        <taxon>Pseudomonadota</taxon>
        <taxon>Betaproteobacteria</taxon>
        <taxon>Burkholderiales</taxon>
        <taxon>Burkholderiaceae</taxon>
        <taxon>Paraburkholderia</taxon>
    </lineage>
</organism>
<dbReference type="OrthoDB" id="8780529at2"/>